<feature type="compositionally biased region" description="Polar residues" evidence="3">
    <location>
        <begin position="583"/>
        <end position="593"/>
    </location>
</feature>
<reference evidence="5" key="1">
    <citation type="submission" date="2025-05" db="UniProtKB">
        <authorList>
            <consortium name="Ensembl"/>
        </authorList>
    </citation>
    <scope>IDENTIFICATION</scope>
</reference>
<dbReference type="InterPro" id="IPR035899">
    <property type="entry name" value="DBL_dom_sf"/>
</dbReference>
<dbReference type="SUPFAM" id="SSF48065">
    <property type="entry name" value="DBL homology domain (DH-domain)"/>
    <property type="match status" value="1"/>
</dbReference>
<evidence type="ECO:0000259" key="4">
    <source>
        <dbReference type="PROSITE" id="PS50010"/>
    </source>
</evidence>
<dbReference type="SMART" id="SM00325">
    <property type="entry name" value="RhoGEF"/>
    <property type="match status" value="1"/>
</dbReference>
<dbReference type="InterPro" id="IPR000219">
    <property type="entry name" value="DH_dom"/>
</dbReference>
<dbReference type="GO" id="GO:0005085">
    <property type="term" value="F:guanyl-nucleotide exchange factor activity"/>
    <property type="evidence" value="ECO:0007669"/>
    <property type="project" value="InterPro"/>
</dbReference>
<feature type="compositionally biased region" description="Low complexity" evidence="3">
    <location>
        <begin position="336"/>
        <end position="350"/>
    </location>
</feature>
<dbReference type="PROSITE" id="PS50010">
    <property type="entry name" value="DH_2"/>
    <property type="match status" value="1"/>
</dbReference>
<feature type="compositionally biased region" description="Basic and acidic residues" evidence="3">
    <location>
        <begin position="295"/>
        <end position="309"/>
    </location>
</feature>
<dbReference type="CDD" id="cd00160">
    <property type="entry name" value="RhoGEF"/>
    <property type="match status" value="1"/>
</dbReference>
<evidence type="ECO:0000256" key="3">
    <source>
        <dbReference type="SAM" id="MobiDB-lite"/>
    </source>
</evidence>
<dbReference type="AlphaFoldDB" id="A0A3B3Q834"/>
<feature type="region of interest" description="Disordered" evidence="3">
    <location>
        <begin position="292"/>
        <end position="370"/>
    </location>
</feature>
<dbReference type="GO" id="GO:0035025">
    <property type="term" value="P:positive regulation of Rho protein signal transduction"/>
    <property type="evidence" value="ECO:0007669"/>
    <property type="project" value="TreeGrafter"/>
</dbReference>
<dbReference type="STRING" id="1676925.ENSPKIP00000001984"/>
<feature type="region of interest" description="Disordered" evidence="3">
    <location>
        <begin position="382"/>
        <end position="416"/>
    </location>
</feature>
<dbReference type="Proteomes" id="UP000261540">
    <property type="component" value="Unplaced"/>
</dbReference>
<feature type="compositionally biased region" description="Basic and acidic residues" evidence="3">
    <location>
        <begin position="617"/>
        <end position="637"/>
    </location>
</feature>
<dbReference type="CTD" id="555224"/>
<name>A0A3B3Q834_9TELE</name>
<feature type="region of interest" description="Disordered" evidence="3">
    <location>
        <begin position="1"/>
        <end position="36"/>
    </location>
</feature>
<evidence type="ECO:0000313" key="5">
    <source>
        <dbReference type="Ensembl" id="ENSPKIP00000001984.1"/>
    </source>
</evidence>
<dbReference type="SUPFAM" id="SSF50729">
    <property type="entry name" value="PH domain-like"/>
    <property type="match status" value="1"/>
</dbReference>
<proteinExistence type="predicted"/>
<dbReference type="GO" id="GO:0005737">
    <property type="term" value="C:cytoplasm"/>
    <property type="evidence" value="ECO:0007669"/>
    <property type="project" value="UniProtKB-SubCell"/>
</dbReference>
<keyword evidence="6" id="KW-1185">Reference proteome</keyword>
<evidence type="ECO:0000313" key="6">
    <source>
        <dbReference type="Proteomes" id="UP000261540"/>
    </source>
</evidence>
<feature type="compositionally biased region" description="Basic and acidic residues" evidence="3">
    <location>
        <begin position="558"/>
        <end position="574"/>
    </location>
</feature>
<dbReference type="PANTHER" id="PTHR46006:SF5">
    <property type="entry name" value="DH DOMAIN-CONTAINING PROTEIN"/>
    <property type="match status" value="1"/>
</dbReference>
<comment type="subcellular location">
    <subcellularLocation>
        <location evidence="1">Cytoplasm</location>
    </subcellularLocation>
</comment>
<sequence>MDPSAASMPDVRASPCDHSEAILPAGRSLHSESPCSASPPGTSCPRAACPTCDALTYSSLQRSPGFRGNAALTSLGLRYCPSSSVLTLRSPSGGSPAQSSAATTSSRLCHSMENLHWVATSDRGVFGAPCRIMDGEFIFRCGAQWGNGTPEALYPCRVPLRQDLALFPQWLFPSLDERVKNGTATKGLKEKFRFQSAGVTEPNKPLRTPTGQRDPRAACLRSPEDIKREALQRLRLCRQRSSPDLSLCCPAHPVEVAKSRTAESLFRLSPPGPRNCLEAAIERRRPPLGRLHIPTFEEFKRMRQKESRRGGGSQGQAEGGRGLAQSREDSSGVALAGQEASGGHSGEAGAVSTNRSHPNSGQLEDADGGTAGQVFTLDSITVPICSSPTPRSPLQPRPAPQMDPTGTSLQNPSGGLEAPSACCASLLLDGSRITRIKDGVIGSAIELIKKSCSAEGPAYQSRDPDSSRPSQQSDAVSMTTAGHSTEARNVPGGGDTGCPSSPGCRRSSSDAAYEPPESARAQRERRLRPHFSDPMPADAAKRKQLEMKIAVAARLHSLRRDKEEDSRPVSEARSGDMAGEGQQRWSDVSSLSADSGVVGLGDEREDEEEPRAARLVTRTERGDSDVDSEQTRSWEKPSDQFGMWRTHRPCPDCSRSEPARADGMCARCLKQRTERKEAILELLNTEASYGEDLRIIKEEFYSPMQGAGLLTAEQLVVVFSNVQELIDVNEKFTERLQESIDRAFDQGDEDLQTVCIGEIFLEFVTMLPAFQTYCLQQSASVNMLNSLEKEKELLRIFLDVSQNDNTALRRMNLRSFLMAPLQRVTKYPLLLSRISKATAECHPDRGRLREAKSHVESHLEHINTKTRQEGTPWSLRSFRRDSRRNREAANVEIREASMRTVGWTRESTRFVMEGPLQLAQPADGQWVKKGSRALKFQNVQSLLMVHTQRAGDGPPDGMESPEPVRDGVLVLIKDKSSGKFAVLREPIRLSNCVVSSDPECDDTFELLDIPREAFVFRAVDKARTQQWFRQIRRYARDLGPWRKRRNALPNIMINTAQSRS</sequence>
<keyword evidence="2" id="KW-0963">Cytoplasm</keyword>
<feature type="compositionally biased region" description="Polar residues" evidence="3">
    <location>
        <begin position="404"/>
        <end position="413"/>
    </location>
</feature>
<feature type="compositionally biased region" description="Polar residues" evidence="3">
    <location>
        <begin position="351"/>
        <end position="362"/>
    </location>
</feature>
<dbReference type="Ensembl" id="ENSPKIT00000025908.1">
    <property type="protein sequence ID" value="ENSPKIP00000001972.1"/>
    <property type="gene ID" value="ENSPKIG00000020047.1"/>
</dbReference>
<dbReference type="GeneTree" id="ENSGT00940000164632"/>
<dbReference type="Pfam" id="PF00621">
    <property type="entry name" value="RhoGEF"/>
    <property type="match status" value="1"/>
</dbReference>
<dbReference type="KEGG" id="pki:111851735"/>
<evidence type="ECO:0000256" key="1">
    <source>
        <dbReference type="ARBA" id="ARBA00004496"/>
    </source>
</evidence>
<feature type="domain" description="DH" evidence="4">
    <location>
        <begin position="674"/>
        <end position="865"/>
    </location>
</feature>
<dbReference type="Ensembl" id="ENSPKIT00000025920.1">
    <property type="protein sequence ID" value="ENSPKIP00000001984.1"/>
    <property type="gene ID" value="ENSPKIG00000020047.1"/>
</dbReference>
<evidence type="ECO:0000256" key="2">
    <source>
        <dbReference type="ARBA" id="ARBA00022490"/>
    </source>
</evidence>
<feature type="compositionally biased region" description="Gly residues" evidence="3">
    <location>
        <begin position="310"/>
        <end position="322"/>
    </location>
</feature>
<feature type="compositionally biased region" description="Low complexity" evidence="3">
    <location>
        <begin position="497"/>
        <end position="506"/>
    </location>
</feature>
<dbReference type="InterPro" id="IPR051480">
    <property type="entry name" value="Endocytic_GEF_Adapter"/>
</dbReference>
<feature type="region of interest" description="Disordered" evidence="3">
    <location>
        <begin position="557"/>
        <end position="637"/>
    </location>
</feature>
<dbReference type="OrthoDB" id="2015333at2759"/>
<feature type="region of interest" description="Disordered" evidence="3">
    <location>
        <begin position="455"/>
        <end position="541"/>
    </location>
</feature>
<protein>
    <submittedName>
        <fullName evidence="5">Rho guanine nucleotide exchange factor 49</fullName>
    </submittedName>
</protein>
<accession>A0A3B3Q834</accession>
<dbReference type="PANTHER" id="PTHR46006">
    <property type="entry name" value="RHO GUANINE NUCLEOTIDE EXCHANGE FACTOR AT 64C, ISOFORM A"/>
    <property type="match status" value="1"/>
</dbReference>
<feature type="compositionally biased region" description="Pro residues" evidence="3">
    <location>
        <begin position="390"/>
        <end position="401"/>
    </location>
</feature>
<dbReference type="Gene3D" id="1.20.900.10">
    <property type="entry name" value="Dbl homology (DH) domain"/>
    <property type="match status" value="1"/>
</dbReference>
<organism evidence="5 6">
    <name type="scientific">Paramormyrops kingsleyae</name>
    <dbReference type="NCBI Taxonomy" id="1676925"/>
    <lineage>
        <taxon>Eukaryota</taxon>
        <taxon>Metazoa</taxon>
        <taxon>Chordata</taxon>
        <taxon>Craniata</taxon>
        <taxon>Vertebrata</taxon>
        <taxon>Euteleostomi</taxon>
        <taxon>Actinopterygii</taxon>
        <taxon>Neopterygii</taxon>
        <taxon>Teleostei</taxon>
        <taxon>Osteoglossocephala</taxon>
        <taxon>Osteoglossomorpha</taxon>
        <taxon>Osteoglossiformes</taxon>
        <taxon>Mormyridae</taxon>
        <taxon>Paramormyrops</taxon>
    </lineage>
</organism>